<evidence type="ECO:0000256" key="4">
    <source>
        <dbReference type="ARBA" id="ARBA00022692"/>
    </source>
</evidence>
<keyword evidence="5 7" id="KW-1133">Transmembrane helix</keyword>
<name>A8HW72_AZOC5</name>
<gene>
    <name evidence="9" type="primary">tauC</name>
    <name evidence="9" type="ordered locus">AZC_4398</name>
</gene>
<evidence type="ECO:0000313" key="10">
    <source>
        <dbReference type="Proteomes" id="UP000000270"/>
    </source>
</evidence>
<accession>A8HW72</accession>
<dbReference type="GO" id="GO:0005886">
    <property type="term" value="C:plasma membrane"/>
    <property type="evidence" value="ECO:0007669"/>
    <property type="project" value="UniProtKB-SubCell"/>
</dbReference>
<evidence type="ECO:0000256" key="3">
    <source>
        <dbReference type="ARBA" id="ARBA00022475"/>
    </source>
</evidence>
<dbReference type="STRING" id="438753.AZC_4398"/>
<dbReference type="SUPFAM" id="SSF161098">
    <property type="entry name" value="MetI-like"/>
    <property type="match status" value="1"/>
</dbReference>
<dbReference type="eggNOG" id="COG0600">
    <property type="taxonomic scope" value="Bacteria"/>
</dbReference>
<evidence type="ECO:0000256" key="2">
    <source>
        <dbReference type="ARBA" id="ARBA00022448"/>
    </source>
</evidence>
<organism evidence="9 10">
    <name type="scientific">Azorhizobium caulinodans (strain ATCC 43989 / DSM 5975 / JCM 20966 / LMG 6465 / NBRC 14845 / NCIMB 13405 / ORS 571)</name>
    <dbReference type="NCBI Taxonomy" id="438753"/>
    <lineage>
        <taxon>Bacteria</taxon>
        <taxon>Pseudomonadati</taxon>
        <taxon>Pseudomonadota</taxon>
        <taxon>Alphaproteobacteria</taxon>
        <taxon>Hyphomicrobiales</taxon>
        <taxon>Xanthobacteraceae</taxon>
        <taxon>Azorhizobium</taxon>
    </lineage>
</organism>
<dbReference type="InterPro" id="IPR000515">
    <property type="entry name" value="MetI-like"/>
</dbReference>
<dbReference type="PROSITE" id="PS50928">
    <property type="entry name" value="ABC_TM1"/>
    <property type="match status" value="1"/>
</dbReference>
<feature type="transmembrane region" description="Helical" evidence="7">
    <location>
        <begin position="237"/>
        <end position="256"/>
    </location>
</feature>
<dbReference type="RefSeq" id="WP_012172918.1">
    <property type="nucleotide sequence ID" value="NC_009937.1"/>
</dbReference>
<keyword evidence="3" id="KW-1003">Cell membrane</keyword>
<evidence type="ECO:0000256" key="1">
    <source>
        <dbReference type="ARBA" id="ARBA00004651"/>
    </source>
</evidence>
<proteinExistence type="inferred from homology"/>
<dbReference type="HOGENOM" id="CLU_046113_1_0_5"/>
<sequence length="271" mass="29429">MRLINRRPDRTAALLLAMLPFVLVLIAYILGSAARLAENPADKLLPSLGTIADAIARVAFNPDARTGDYLLLNDTLATLDRLLTALGLSTAIALVVGVTIGMLPAVRALLAPFVAMVSMVPPLALLPILFIVMGLGEASKVALITIGVTPFLIRDLAMRVEELPREQIIKAETLGASSWQLALRVVLPQIAPRLIDALRLSLGPAFLFLIAAEAIAAESGLGYRIFLVRRYLAMDVILPYVAWITLLSVLMDYALVRLRRALFPWFGGRTR</sequence>
<keyword evidence="2 7" id="KW-0813">Transport</keyword>
<dbReference type="KEGG" id="azc:AZC_4398"/>
<feature type="transmembrane region" description="Helical" evidence="7">
    <location>
        <begin position="197"/>
        <end position="217"/>
    </location>
</feature>
<dbReference type="AlphaFoldDB" id="A8HW72"/>
<dbReference type="PANTHER" id="PTHR30151">
    <property type="entry name" value="ALKANE SULFONATE ABC TRANSPORTER-RELATED, MEMBRANE SUBUNIT"/>
    <property type="match status" value="1"/>
</dbReference>
<dbReference type="Gene3D" id="1.10.3720.10">
    <property type="entry name" value="MetI-like"/>
    <property type="match status" value="1"/>
</dbReference>
<dbReference type="GO" id="GO:0055085">
    <property type="term" value="P:transmembrane transport"/>
    <property type="evidence" value="ECO:0007669"/>
    <property type="project" value="InterPro"/>
</dbReference>
<feature type="transmembrane region" description="Helical" evidence="7">
    <location>
        <begin position="82"/>
        <end position="106"/>
    </location>
</feature>
<dbReference type="PANTHER" id="PTHR30151:SF0">
    <property type="entry name" value="ABC TRANSPORTER PERMEASE PROTEIN MJ0413-RELATED"/>
    <property type="match status" value="1"/>
</dbReference>
<keyword evidence="6 7" id="KW-0472">Membrane</keyword>
<reference evidence="9 10" key="6">
    <citation type="journal article" date="2011" name="Appl. Environ. Microbiol.">
        <title>Involvement of the azorhizobial chromosome partition gene (parA) in the onset of bacteroid differentiation during Sesbania rostrata stem nodule development.</title>
        <authorList>
            <person name="Liu CT."/>
            <person name="Lee KB."/>
            <person name="Wang YS."/>
            <person name="Peng MH."/>
            <person name="Lee KT."/>
            <person name="Suzuki S."/>
            <person name="Suzuki T."/>
            <person name="Oyaizu H."/>
        </authorList>
    </citation>
    <scope>NUCLEOTIDE SEQUENCE [LARGE SCALE GENOMIC DNA]</scope>
    <source>
        <strain evidence="10">ATCC 43989 / DSM 5975 / JCM 20966 / LMG 6465 / NBRC 14845 / NCIMB 13405 / ORS 571</strain>
    </source>
</reference>
<reference evidence="9 10" key="3">
    <citation type="journal article" date="2008" name="BMC Genomics">
        <title>The genome of the versatile nitrogen fixer Azorhizobium caulinodans ORS571.</title>
        <authorList>
            <person name="Lee KB."/>
            <person name="Backer P.D."/>
            <person name="Aono T."/>
            <person name="Liu CT."/>
            <person name="Suzuki S."/>
            <person name="Suzuki T."/>
            <person name="Kaneko T."/>
            <person name="Yamada M."/>
            <person name="Tabata S."/>
            <person name="Kupfer D.M."/>
            <person name="Najar F.Z."/>
            <person name="Wiley G.B."/>
            <person name="Roe B."/>
            <person name="Binnewies T.T."/>
            <person name="Ussery D.W."/>
            <person name="D'Haeze W."/>
            <person name="Herder J.D."/>
            <person name="Gevers D."/>
            <person name="Vereecke D."/>
            <person name="Holsters M."/>
            <person name="Oyaizu H."/>
        </authorList>
    </citation>
    <scope>NUCLEOTIDE SEQUENCE [LARGE SCALE GENOMIC DNA]</scope>
    <source>
        <strain evidence="10">ATCC 43989 / DSM 5975 / JCM 20966 / LMG 6465 / NBRC 14845 / NCIMB 13405 / ORS 571</strain>
    </source>
</reference>
<evidence type="ECO:0000256" key="5">
    <source>
        <dbReference type="ARBA" id="ARBA00022989"/>
    </source>
</evidence>
<comment type="similarity">
    <text evidence="7">Belongs to the binding-protein-dependent transport system permease family.</text>
</comment>
<feature type="domain" description="ABC transmembrane type-1" evidence="8">
    <location>
        <begin position="79"/>
        <end position="259"/>
    </location>
</feature>
<dbReference type="Proteomes" id="UP000000270">
    <property type="component" value="Chromosome"/>
</dbReference>
<keyword evidence="10" id="KW-1185">Reference proteome</keyword>
<dbReference type="EMBL" id="AP009384">
    <property type="protein sequence ID" value="BAF90396.1"/>
    <property type="molecule type" value="Genomic_DNA"/>
</dbReference>
<comment type="subcellular location">
    <subcellularLocation>
        <location evidence="1 7">Cell membrane</location>
        <topology evidence="1 7">Multi-pass membrane protein</topology>
    </subcellularLocation>
</comment>
<dbReference type="InterPro" id="IPR035906">
    <property type="entry name" value="MetI-like_sf"/>
</dbReference>
<reference evidence="9 10" key="1">
    <citation type="journal article" date="2007" name="Appl. Environ. Microbiol.">
        <title>Rhizobial factors required for stem nodule maturation and maintenance in Sesbania rostrata-Azorhizobium caulinodans ORS571 symbiosis.</title>
        <authorList>
            <person name="Suzuki S."/>
            <person name="Aono T."/>
            <person name="Lee KB."/>
            <person name="Suzuki T."/>
            <person name="Liu CT."/>
            <person name="Miwa H."/>
            <person name="Wakao S."/>
            <person name="Iki T."/>
            <person name="Oyaizu H."/>
        </authorList>
    </citation>
    <scope>NUCLEOTIDE SEQUENCE [LARGE SCALE GENOMIC DNA]</scope>
    <source>
        <strain evidence="10">ATCC 43989 / DSM 5975 / JCM 20966 / LMG 6465 / NBRC 14845 / NCIMB 13405 / ORS 571</strain>
    </source>
</reference>
<evidence type="ECO:0000313" key="9">
    <source>
        <dbReference type="EMBL" id="BAF90396.1"/>
    </source>
</evidence>
<reference evidence="10" key="2">
    <citation type="submission" date="2007-04" db="EMBL/GenBank/DDBJ databases">
        <title>Complete genome sequence of the nitrogen-fixing bacterium Azorhizobium caulinodans ORS571.</title>
        <authorList>
            <person name="Lee K.B."/>
            <person name="Backer P.D."/>
            <person name="Aono T."/>
            <person name="Liu C.T."/>
            <person name="Suzuki S."/>
            <person name="Suzuki T."/>
            <person name="Kaneko T."/>
            <person name="Yamada M."/>
            <person name="Tabata S."/>
            <person name="Kupfer D.M."/>
            <person name="Najar F.Z."/>
            <person name="Wiley G.B."/>
            <person name="Roe B."/>
            <person name="Binnewies T."/>
            <person name="Ussery D."/>
            <person name="Vereecke D."/>
            <person name="Gevers D."/>
            <person name="Holsters M."/>
            <person name="Oyaizu H."/>
        </authorList>
    </citation>
    <scope>NUCLEOTIDE SEQUENCE [LARGE SCALE GENOMIC DNA]</scope>
    <source>
        <strain evidence="10">ATCC 43989 / DSM 5975 / JCM 20966 / LMG 6465 / NBRC 14845 / NCIMB 13405 / ORS 571</strain>
    </source>
</reference>
<feature type="transmembrane region" description="Helical" evidence="7">
    <location>
        <begin position="12"/>
        <end position="30"/>
    </location>
</feature>
<feature type="transmembrane region" description="Helical" evidence="7">
    <location>
        <begin position="113"/>
        <end position="135"/>
    </location>
</feature>
<dbReference type="CDD" id="cd06261">
    <property type="entry name" value="TM_PBP2"/>
    <property type="match status" value="1"/>
</dbReference>
<reference evidence="9 10" key="5">
    <citation type="journal article" date="2010" name="Appl. Environ. Microbiol.">
        <title>phrR-like gene praR of Azorhizobium caulinodans ORS571 is essential for symbiosis with Sesbania rostrata and is involved in expression of reb genes.</title>
        <authorList>
            <person name="Akiba N."/>
            <person name="Aono T."/>
            <person name="Toyazaki H."/>
            <person name="Sato S."/>
            <person name="Oyaizu H."/>
        </authorList>
    </citation>
    <scope>NUCLEOTIDE SEQUENCE [LARGE SCALE GENOMIC DNA]</scope>
    <source>
        <strain evidence="10">ATCC 43989 / DSM 5975 / JCM 20966 / LMG 6465 / NBRC 14845 / NCIMB 13405 / ORS 571</strain>
    </source>
</reference>
<evidence type="ECO:0000259" key="8">
    <source>
        <dbReference type="PROSITE" id="PS50928"/>
    </source>
</evidence>
<dbReference type="Pfam" id="PF00528">
    <property type="entry name" value="BPD_transp_1"/>
    <property type="match status" value="1"/>
</dbReference>
<reference evidence="9 10" key="4">
    <citation type="journal article" date="2009" name="Appl. Environ. Microbiol.">
        <title>Comparative genome-wide transcriptional profiling of Azorhizobium caulinodans ORS571 grown under free-living and symbiotic conditions.</title>
        <authorList>
            <person name="Tsukada S."/>
            <person name="Aono T."/>
            <person name="Akiba N."/>
            <person name="Lee KB."/>
            <person name="Liu CT."/>
            <person name="Toyazaki H."/>
            <person name="Oyaizu H."/>
        </authorList>
    </citation>
    <scope>NUCLEOTIDE SEQUENCE [LARGE SCALE GENOMIC DNA]</scope>
    <source>
        <strain evidence="10">ATCC 43989 / DSM 5975 / JCM 20966 / LMG 6465 / NBRC 14845 / NCIMB 13405 / ORS 571</strain>
    </source>
</reference>
<protein>
    <submittedName>
        <fullName evidence="9">Putative ABC-type nitrate/sulfonate/bicarbonate transport permease</fullName>
    </submittedName>
</protein>
<keyword evidence="4 7" id="KW-0812">Transmembrane</keyword>
<evidence type="ECO:0000256" key="7">
    <source>
        <dbReference type="RuleBase" id="RU363032"/>
    </source>
</evidence>
<evidence type="ECO:0000256" key="6">
    <source>
        <dbReference type="ARBA" id="ARBA00023136"/>
    </source>
</evidence>